<evidence type="ECO:0000313" key="15">
    <source>
        <dbReference type="Proteomes" id="UP000824189"/>
    </source>
</evidence>
<dbReference type="GO" id="GO:0055129">
    <property type="term" value="P:L-proline biosynthetic process"/>
    <property type="evidence" value="ECO:0007669"/>
    <property type="project" value="UniProtKB-UniRule"/>
</dbReference>
<dbReference type="InterPro" id="IPR000304">
    <property type="entry name" value="Pyrroline-COOH_reductase"/>
</dbReference>
<dbReference type="PIRSF" id="PIRSF000193">
    <property type="entry name" value="Pyrrol-5-carb_rd"/>
    <property type="match status" value="1"/>
</dbReference>
<keyword evidence="7 9" id="KW-0560">Oxidoreductase</keyword>
<evidence type="ECO:0000313" key="14">
    <source>
        <dbReference type="EMBL" id="HIW95354.1"/>
    </source>
</evidence>
<dbReference type="SUPFAM" id="SSF51735">
    <property type="entry name" value="NAD(P)-binding Rossmann-fold domains"/>
    <property type="match status" value="1"/>
</dbReference>
<dbReference type="Gene3D" id="1.10.3730.10">
    <property type="entry name" value="ProC C-terminal domain-like"/>
    <property type="match status" value="1"/>
</dbReference>
<dbReference type="InterPro" id="IPR028939">
    <property type="entry name" value="P5C_Rdtase_cat_N"/>
</dbReference>
<dbReference type="Gene3D" id="3.40.50.720">
    <property type="entry name" value="NAD(P)-binding Rossmann-like Domain"/>
    <property type="match status" value="1"/>
</dbReference>
<organism evidence="14 15">
    <name type="scientific">Candidatus Corynebacterium gallistercoris</name>
    <dbReference type="NCBI Taxonomy" id="2838530"/>
    <lineage>
        <taxon>Bacteria</taxon>
        <taxon>Bacillati</taxon>
        <taxon>Actinomycetota</taxon>
        <taxon>Actinomycetes</taxon>
        <taxon>Mycobacteriales</taxon>
        <taxon>Corynebacteriaceae</taxon>
        <taxon>Corynebacterium</taxon>
    </lineage>
</organism>
<dbReference type="FunFam" id="3.40.50.720:FF:000190">
    <property type="entry name" value="Pyrroline-5-carboxylate reductase"/>
    <property type="match status" value="1"/>
</dbReference>
<keyword evidence="6 9" id="KW-0521">NADP</keyword>
<evidence type="ECO:0000256" key="4">
    <source>
        <dbReference type="ARBA" id="ARBA00022605"/>
    </source>
</evidence>
<dbReference type="Pfam" id="PF14748">
    <property type="entry name" value="P5CR_dimer"/>
    <property type="match status" value="1"/>
</dbReference>
<dbReference type="GO" id="GO:0005737">
    <property type="term" value="C:cytoplasm"/>
    <property type="evidence" value="ECO:0007669"/>
    <property type="project" value="UniProtKB-SubCell"/>
</dbReference>
<dbReference type="FunFam" id="1.10.3730.10:FF:000001">
    <property type="entry name" value="Pyrroline-5-carboxylate reductase"/>
    <property type="match status" value="1"/>
</dbReference>
<evidence type="ECO:0000256" key="9">
    <source>
        <dbReference type="HAMAP-Rule" id="MF_01925"/>
    </source>
</evidence>
<keyword evidence="4 9" id="KW-0028">Amino-acid biosynthesis</keyword>
<reference evidence="14" key="1">
    <citation type="journal article" date="2021" name="PeerJ">
        <title>Extensive microbial diversity within the chicken gut microbiome revealed by metagenomics and culture.</title>
        <authorList>
            <person name="Gilroy R."/>
            <person name="Ravi A."/>
            <person name="Getino M."/>
            <person name="Pursley I."/>
            <person name="Horton D.L."/>
            <person name="Alikhan N.F."/>
            <person name="Baker D."/>
            <person name="Gharbi K."/>
            <person name="Hall N."/>
            <person name="Watson M."/>
            <person name="Adriaenssens E.M."/>
            <person name="Foster-Nyarko E."/>
            <person name="Jarju S."/>
            <person name="Secka A."/>
            <person name="Antonio M."/>
            <person name="Oren A."/>
            <person name="Chaudhuri R.R."/>
            <person name="La Ragione R."/>
            <person name="Hildebrand F."/>
            <person name="Pallen M.J."/>
        </authorList>
    </citation>
    <scope>NUCLEOTIDE SEQUENCE</scope>
    <source>
        <strain evidence="14">4376</strain>
    </source>
</reference>
<evidence type="ECO:0000256" key="1">
    <source>
        <dbReference type="ARBA" id="ARBA00004496"/>
    </source>
</evidence>
<dbReference type="Pfam" id="PF03807">
    <property type="entry name" value="F420_oxidored"/>
    <property type="match status" value="1"/>
</dbReference>
<comment type="catalytic activity">
    <reaction evidence="9">
        <text>L-proline + NAD(+) = (S)-1-pyrroline-5-carboxylate + NADH + 2 H(+)</text>
        <dbReference type="Rhea" id="RHEA:14105"/>
        <dbReference type="ChEBI" id="CHEBI:15378"/>
        <dbReference type="ChEBI" id="CHEBI:17388"/>
        <dbReference type="ChEBI" id="CHEBI:57540"/>
        <dbReference type="ChEBI" id="CHEBI:57945"/>
        <dbReference type="ChEBI" id="CHEBI:60039"/>
        <dbReference type="EC" id="1.5.1.2"/>
    </reaction>
</comment>
<evidence type="ECO:0000256" key="11">
    <source>
        <dbReference type="RuleBase" id="RU003903"/>
    </source>
</evidence>
<evidence type="ECO:0000256" key="5">
    <source>
        <dbReference type="ARBA" id="ARBA00022650"/>
    </source>
</evidence>
<dbReference type="Proteomes" id="UP000824189">
    <property type="component" value="Unassembled WGS sequence"/>
</dbReference>
<comment type="pathway">
    <text evidence="9 11">Amino-acid biosynthesis; L-proline biosynthesis; L-proline from L-glutamate 5-semialdehyde: step 1/1.</text>
</comment>
<dbReference type="PANTHER" id="PTHR11645:SF0">
    <property type="entry name" value="PYRROLINE-5-CARBOXYLATE REDUCTASE 3"/>
    <property type="match status" value="1"/>
</dbReference>
<comment type="catalytic activity">
    <reaction evidence="9 11">
        <text>L-proline + NADP(+) = (S)-1-pyrroline-5-carboxylate + NADPH + 2 H(+)</text>
        <dbReference type="Rhea" id="RHEA:14109"/>
        <dbReference type="ChEBI" id="CHEBI:15378"/>
        <dbReference type="ChEBI" id="CHEBI:17388"/>
        <dbReference type="ChEBI" id="CHEBI:57783"/>
        <dbReference type="ChEBI" id="CHEBI:58349"/>
        <dbReference type="ChEBI" id="CHEBI:60039"/>
        <dbReference type="EC" id="1.5.1.2"/>
    </reaction>
</comment>
<gene>
    <name evidence="9 14" type="primary">proC</name>
    <name evidence="14" type="ORF">H9867_02525</name>
</gene>
<evidence type="ECO:0000256" key="6">
    <source>
        <dbReference type="ARBA" id="ARBA00022857"/>
    </source>
</evidence>
<dbReference type="PANTHER" id="PTHR11645">
    <property type="entry name" value="PYRROLINE-5-CARBOXYLATE REDUCTASE"/>
    <property type="match status" value="1"/>
</dbReference>
<dbReference type="EMBL" id="DXFZ01000032">
    <property type="protein sequence ID" value="HIW95354.1"/>
    <property type="molecule type" value="Genomic_DNA"/>
</dbReference>
<dbReference type="HAMAP" id="MF_01925">
    <property type="entry name" value="P5C_reductase"/>
    <property type="match status" value="1"/>
</dbReference>
<protein>
    <recommendedName>
        <fullName evidence="9 10">Pyrroline-5-carboxylate reductase</fullName>
        <shortName evidence="9">P5C reductase</shortName>
        <shortName evidence="9">P5CR</shortName>
        <ecNumber evidence="9 10">1.5.1.2</ecNumber>
    </recommendedName>
    <alternativeName>
        <fullName evidence="9">PCA reductase</fullName>
    </alternativeName>
</protein>
<comment type="function">
    <text evidence="8 9">Catalyzes the reduction of 1-pyrroline-5-carboxylate (PCA) to L-proline.</text>
</comment>
<evidence type="ECO:0000256" key="2">
    <source>
        <dbReference type="ARBA" id="ARBA00005525"/>
    </source>
</evidence>
<comment type="caution">
    <text evidence="14">The sequence shown here is derived from an EMBL/GenBank/DDBJ whole genome shotgun (WGS) entry which is preliminary data.</text>
</comment>
<comment type="similarity">
    <text evidence="2 9 11">Belongs to the pyrroline-5-carboxylate reductase family.</text>
</comment>
<dbReference type="EC" id="1.5.1.2" evidence="9 10"/>
<feature type="domain" description="Pyrroline-5-carboxylate reductase catalytic N-terminal" evidence="12">
    <location>
        <begin position="4"/>
        <end position="100"/>
    </location>
</feature>
<keyword evidence="5 9" id="KW-0641">Proline biosynthesis</keyword>
<comment type="subcellular location">
    <subcellularLocation>
        <location evidence="1 9">Cytoplasm</location>
    </subcellularLocation>
</comment>
<evidence type="ECO:0000256" key="3">
    <source>
        <dbReference type="ARBA" id="ARBA00022490"/>
    </source>
</evidence>
<evidence type="ECO:0000259" key="13">
    <source>
        <dbReference type="Pfam" id="PF14748"/>
    </source>
</evidence>
<proteinExistence type="inferred from homology"/>
<dbReference type="InterPro" id="IPR036291">
    <property type="entry name" value="NAD(P)-bd_dom_sf"/>
</dbReference>
<dbReference type="AlphaFoldDB" id="A0A9D1UPF6"/>
<sequence>MTNIGIIGGGNIGEALFSGIIEDGADPKSIIVADPSEDRLNDLKDQYGVVVTTEGSEAAESADLLFICVKPDIVPVVLEDVSDVLDNNSNESIIVSMAAGVTIGAMEKLLPAGTPVVRVMPNTPMLVGKGASGIAGGRFAEESHLDQVKDTLSKVGAAVVVKEKDLDAVTAVSGSGPAYIFLVVESMIESAVQLGLPRPLAEKLAIANVEGAATMMAKNQDGGDSPSVLRTKVTSPAGTTAAALRELEESGIRGAFFRAMEACKDRSEELGKS</sequence>
<evidence type="ECO:0000256" key="10">
    <source>
        <dbReference type="NCBIfam" id="TIGR00112"/>
    </source>
</evidence>
<evidence type="ECO:0000259" key="12">
    <source>
        <dbReference type="Pfam" id="PF03807"/>
    </source>
</evidence>
<dbReference type="GO" id="GO:0004735">
    <property type="term" value="F:pyrroline-5-carboxylate reductase activity"/>
    <property type="evidence" value="ECO:0007669"/>
    <property type="project" value="UniProtKB-UniRule"/>
</dbReference>
<dbReference type="NCBIfam" id="TIGR00112">
    <property type="entry name" value="proC"/>
    <property type="match status" value="1"/>
</dbReference>
<keyword evidence="3 9" id="KW-0963">Cytoplasm</keyword>
<dbReference type="PROSITE" id="PS00521">
    <property type="entry name" value="P5CR"/>
    <property type="match status" value="1"/>
</dbReference>
<feature type="domain" description="Pyrroline-5-carboxylate reductase dimerisation" evidence="13">
    <location>
        <begin position="163"/>
        <end position="270"/>
    </location>
</feature>
<dbReference type="SUPFAM" id="SSF48179">
    <property type="entry name" value="6-phosphogluconate dehydrogenase C-terminal domain-like"/>
    <property type="match status" value="1"/>
</dbReference>
<dbReference type="InterPro" id="IPR053790">
    <property type="entry name" value="P5CR-like_CS"/>
</dbReference>
<evidence type="ECO:0000256" key="8">
    <source>
        <dbReference type="ARBA" id="ARBA00058118"/>
    </source>
</evidence>
<dbReference type="InterPro" id="IPR029036">
    <property type="entry name" value="P5CR_dimer"/>
</dbReference>
<reference evidence="14" key="2">
    <citation type="submission" date="2021-04" db="EMBL/GenBank/DDBJ databases">
        <authorList>
            <person name="Gilroy R."/>
        </authorList>
    </citation>
    <scope>NUCLEOTIDE SEQUENCE</scope>
    <source>
        <strain evidence="14">4376</strain>
    </source>
</reference>
<accession>A0A9D1UPF6</accession>
<evidence type="ECO:0000256" key="7">
    <source>
        <dbReference type="ARBA" id="ARBA00023002"/>
    </source>
</evidence>
<name>A0A9D1UPF6_9CORY</name>
<dbReference type="InterPro" id="IPR008927">
    <property type="entry name" value="6-PGluconate_DH-like_C_sf"/>
</dbReference>